<dbReference type="InterPro" id="IPR007573">
    <property type="entry name" value="QWRF"/>
</dbReference>
<accession>A0AA86W6H9</accession>
<dbReference type="AlphaFoldDB" id="A0AA86W6H9"/>
<dbReference type="GO" id="GO:0051225">
    <property type="term" value="P:spindle assembly"/>
    <property type="evidence" value="ECO:0007669"/>
    <property type="project" value="TreeGrafter"/>
</dbReference>
<keyword evidence="3" id="KW-1185">Reference proteome</keyword>
<dbReference type="Pfam" id="PF04484">
    <property type="entry name" value="QWRF"/>
    <property type="match status" value="1"/>
</dbReference>
<dbReference type="PANTHER" id="PTHR31807">
    <property type="entry name" value="AUGMIN FAMILY MEMBER"/>
    <property type="match status" value="1"/>
</dbReference>
<protein>
    <submittedName>
        <fullName evidence="2">Uncharacterized protein</fullName>
    </submittedName>
</protein>
<dbReference type="EMBL" id="OY731408">
    <property type="protein sequence ID" value="CAJ1978974.1"/>
    <property type="molecule type" value="Genomic_DNA"/>
</dbReference>
<organism evidence="2 3">
    <name type="scientific">Sphenostylis stenocarpa</name>
    <dbReference type="NCBI Taxonomy" id="92480"/>
    <lineage>
        <taxon>Eukaryota</taxon>
        <taxon>Viridiplantae</taxon>
        <taxon>Streptophyta</taxon>
        <taxon>Embryophyta</taxon>
        <taxon>Tracheophyta</taxon>
        <taxon>Spermatophyta</taxon>
        <taxon>Magnoliopsida</taxon>
        <taxon>eudicotyledons</taxon>
        <taxon>Gunneridae</taxon>
        <taxon>Pentapetalae</taxon>
        <taxon>rosids</taxon>
        <taxon>fabids</taxon>
        <taxon>Fabales</taxon>
        <taxon>Fabaceae</taxon>
        <taxon>Papilionoideae</taxon>
        <taxon>50 kb inversion clade</taxon>
        <taxon>NPAAA clade</taxon>
        <taxon>indigoferoid/millettioid clade</taxon>
        <taxon>Phaseoleae</taxon>
        <taxon>Sphenostylis</taxon>
    </lineage>
</organism>
<dbReference type="Proteomes" id="UP001189624">
    <property type="component" value="Chromosome 11"/>
</dbReference>
<evidence type="ECO:0000256" key="1">
    <source>
        <dbReference type="ARBA" id="ARBA00010016"/>
    </source>
</evidence>
<evidence type="ECO:0000313" key="3">
    <source>
        <dbReference type="Proteomes" id="UP001189624"/>
    </source>
</evidence>
<gene>
    <name evidence="2" type="ORF">AYBTSS11_LOCUS31182</name>
</gene>
<name>A0AA86W6H9_9FABA</name>
<reference evidence="2" key="1">
    <citation type="submission" date="2023-10" db="EMBL/GenBank/DDBJ databases">
        <authorList>
            <person name="Domelevo Entfellner J.-B."/>
        </authorList>
    </citation>
    <scope>NUCLEOTIDE SEQUENCE</scope>
</reference>
<dbReference type="GO" id="GO:0008017">
    <property type="term" value="F:microtubule binding"/>
    <property type="evidence" value="ECO:0007669"/>
    <property type="project" value="TreeGrafter"/>
</dbReference>
<proteinExistence type="inferred from homology"/>
<evidence type="ECO:0000313" key="2">
    <source>
        <dbReference type="EMBL" id="CAJ1978974.1"/>
    </source>
</evidence>
<dbReference type="GO" id="GO:0005880">
    <property type="term" value="C:nuclear microtubule"/>
    <property type="evidence" value="ECO:0007669"/>
    <property type="project" value="TreeGrafter"/>
</dbReference>
<dbReference type="Gramene" id="rna-AYBTSS11_LOCUS31182">
    <property type="protein sequence ID" value="CAJ1978974.1"/>
    <property type="gene ID" value="gene-AYBTSS11_LOCUS31182"/>
</dbReference>
<comment type="similarity">
    <text evidence="1">Belongs to the QWRF family.</text>
</comment>
<dbReference type="PANTHER" id="PTHR31807:SF31">
    <property type="entry name" value="QWRF MOTIF PROTEIN (DUF566)-RELATED"/>
    <property type="match status" value="1"/>
</dbReference>
<sequence>MATRGGDSDDSWMVKTHKAVKKANNSVLGYVSSKSHWALSHGHIILRPPQPKSVEKIVSKGIDLFRHKKPLNIELVHQLRLLDNRFIQWRFANAKAGAVNHTMSLQAEGNLMCALDSIGKLRYSLVLTKIELQREKLEMKLDYILQSQVNEAIEDMGKYEKAIYRCNQLIARVFVCCCMQSSSFGRCKGGFETNIRFSVACIESNKFHEVNVIYFFTHGMFGNITLVLLLSGEDLKLKVKLKFLHNQADEIARLISELAEIVIQEKFLLQEFNDIFHTMCLLEDQLFRVSFRQEVVAIGHGPYIRVARGDALKSGHEAVKLMKAEQKSFVVELSQNMKSEIITAGPDIDFLINGFCNR</sequence>
<dbReference type="GO" id="GO:0005737">
    <property type="term" value="C:cytoplasm"/>
    <property type="evidence" value="ECO:0007669"/>
    <property type="project" value="TreeGrafter"/>
</dbReference>